<dbReference type="PROSITE" id="PS51900">
    <property type="entry name" value="CB"/>
    <property type="match status" value="1"/>
</dbReference>
<dbReference type="PROSITE" id="PS51898">
    <property type="entry name" value="TYR_RECOMBINASE"/>
    <property type="match status" value="1"/>
</dbReference>
<dbReference type="InterPro" id="IPR052925">
    <property type="entry name" value="Phage_Integrase-like_Recomb"/>
</dbReference>
<comment type="caution">
    <text evidence="6">The sequence shown here is derived from an EMBL/GenBank/DDBJ whole genome shotgun (WGS) entry which is preliminary data.</text>
</comment>
<reference evidence="6 7" key="1">
    <citation type="submission" date="2017-10" db="EMBL/GenBank/DDBJ databases">
        <title>Draft genome of Chryseomicrobium casticus sp. nov.</title>
        <authorList>
            <person name="Chakraborty R."/>
            <person name="Saha T."/>
        </authorList>
    </citation>
    <scope>NUCLEOTIDE SEQUENCE [LARGE SCALE GENOMIC DNA]</scope>
    <source>
        <strain evidence="6 7">ET03</strain>
    </source>
</reference>
<keyword evidence="7" id="KW-1185">Reference proteome</keyword>
<dbReference type="GO" id="GO:0006310">
    <property type="term" value="P:DNA recombination"/>
    <property type="evidence" value="ECO:0007669"/>
    <property type="project" value="UniProtKB-KW"/>
</dbReference>
<dbReference type="PANTHER" id="PTHR34605:SF4">
    <property type="entry name" value="DNA ADENINE METHYLTRANSFERASE"/>
    <property type="match status" value="1"/>
</dbReference>
<dbReference type="InterPro" id="IPR013762">
    <property type="entry name" value="Integrase-like_cat_sf"/>
</dbReference>
<evidence type="ECO:0000256" key="3">
    <source>
        <dbReference type="PROSITE-ProRule" id="PRU01248"/>
    </source>
</evidence>
<dbReference type="InterPro" id="IPR010998">
    <property type="entry name" value="Integrase_recombinase_N"/>
</dbReference>
<evidence type="ECO:0000256" key="2">
    <source>
        <dbReference type="ARBA" id="ARBA00023172"/>
    </source>
</evidence>
<evidence type="ECO:0000259" key="4">
    <source>
        <dbReference type="PROSITE" id="PS51898"/>
    </source>
</evidence>
<evidence type="ECO:0000256" key="1">
    <source>
        <dbReference type="ARBA" id="ARBA00023125"/>
    </source>
</evidence>
<dbReference type="EMBL" id="PCGR01000002">
    <property type="protein sequence ID" value="PJK16552.1"/>
    <property type="molecule type" value="Genomic_DNA"/>
</dbReference>
<dbReference type="SUPFAM" id="SSF56349">
    <property type="entry name" value="DNA breaking-rejoining enzymes"/>
    <property type="match status" value="1"/>
</dbReference>
<gene>
    <name evidence="6" type="ORF">CQS04_05170</name>
</gene>
<dbReference type="GO" id="GO:0003677">
    <property type="term" value="F:DNA binding"/>
    <property type="evidence" value="ECO:0007669"/>
    <property type="project" value="UniProtKB-UniRule"/>
</dbReference>
<feature type="domain" description="Tyr recombinase" evidence="4">
    <location>
        <begin position="168"/>
        <end position="362"/>
    </location>
</feature>
<organism evidence="6 7">
    <name type="scientific">Chryseomicrobium excrementi</name>
    <dbReference type="NCBI Taxonomy" id="2041346"/>
    <lineage>
        <taxon>Bacteria</taxon>
        <taxon>Bacillati</taxon>
        <taxon>Bacillota</taxon>
        <taxon>Bacilli</taxon>
        <taxon>Bacillales</taxon>
        <taxon>Caryophanaceae</taxon>
        <taxon>Chryseomicrobium</taxon>
    </lineage>
</organism>
<dbReference type="OrthoDB" id="9815875at2"/>
<protein>
    <submittedName>
        <fullName evidence="6">Integrase</fullName>
    </submittedName>
</protein>
<keyword evidence="2" id="KW-0233">DNA recombination</keyword>
<dbReference type="Pfam" id="PF00589">
    <property type="entry name" value="Phage_integrase"/>
    <property type="match status" value="1"/>
</dbReference>
<keyword evidence="1 3" id="KW-0238">DNA-binding</keyword>
<dbReference type="InterPro" id="IPR011010">
    <property type="entry name" value="DNA_brk_join_enz"/>
</dbReference>
<dbReference type="SUPFAM" id="SSF47823">
    <property type="entry name" value="lambda integrase-like, N-terminal domain"/>
    <property type="match status" value="1"/>
</dbReference>
<evidence type="ECO:0000313" key="7">
    <source>
        <dbReference type="Proteomes" id="UP000228680"/>
    </source>
</evidence>
<dbReference type="GO" id="GO:0015074">
    <property type="term" value="P:DNA integration"/>
    <property type="evidence" value="ECO:0007669"/>
    <property type="project" value="InterPro"/>
</dbReference>
<evidence type="ECO:0000313" key="6">
    <source>
        <dbReference type="EMBL" id="PJK16552.1"/>
    </source>
</evidence>
<dbReference type="PANTHER" id="PTHR34605">
    <property type="entry name" value="PHAGE_INTEGRASE DOMAIN-CONTAINING PROTEIN"/>
    <property type="match status" value="1"/>
</dbReference>
<accession>A0A2M9EZB8</accession>
<name>A0A2M9EZB8_9BACL</name>
<dbReference type="Gene3D" id="1.10.150.130">
    <property type="match status" value="1"/>
</dbReference>
<dbReference type="CDD" id="cd00799">
    <property type="entry name" value="INT_Cre_C"/>
    <property type="match status" value="1"/>
</dbReference>
<sequence length="366" mass="41189">MKTKKRSWHNQTLGTIKLAYVNLNSTNVKRSIIIEETQMKMEKGGQMMHEIQQGDRALTTHLQELHTLAETHLTNSKAAKTKKAYGTDWRLFVQWCRDHSLESLPASEETVVYYLTFLSQTSKASTIKRKMTAISQRHETANYASPTKTPLVQGVWNGIQRTIGVKEVGKDALWLHDLRRLVHVLPPSRIGIRDHALLVIGWAGAFRRSELVALDVEDIQFTQDGLIIQIGKSKTDQTGAGQEVALPYGSNPITCPVRSLQEWLMEADITEGPVFRRIDRHGNLYNRLTAQSVRLIVQKYCREVGLPFEAFGAHSLRSGFCSSAAKAGKTEHQIMKQTRHKQSSSLQRYIKLGTIFEDNAASGIGL</sequence>
<dbReference type="InterPro" id="IPR002104">
    <property type="entry name" value="Integrase_catalytic"/>
</dbReference>
<proteinExistence type="predicted"/>
<dbReference type="Proteomes" id="UP000228680">
    <property type="component" value="Unassembled WGS sequence"/>
</dbReference>
<dbReference type="InterPro" id="IPR044068">
    <property type="entry name" value="CB"/>
</dbReference>
<dbReference type="Gene3D" id="1.10.443.10">
    <property type="entry name" value="Intergrase catalytic core"/>
    <property type="match status" value="1"/>
</dbReference>
<feature type="domain" description="Core-binding (CB)" evidence="5">
    <location>
        <begin position="63"/>
        <end position="142"/>
    </location>
</feature>
<evidence type="ECO:0000259" key="5">
    <source>
        <dbReference type="PROSITE" id="PS51900"/>
    </source>
</evidence>
<dbReference type="AlphaFoldDB" id="A0A2M9EZB8"/>